<reference evidence="3 4" key="1">
    <citation type="submission" date="2020-08" db="EMBL/GenBank/DDBJ databases">
        <title>Genomic Encyclopedia of Type Strains, Phase IV (KMG-IV): sequencing the most valuable type-strain genomes for metagenomic binning, comparative biology and taxonomic classification.</title>
        <authorList>
            <person name="Goeker M."/>
        </authorList>
    </citation>
    <scope>NUCLEOTIDE SEQUENCE [LARGE SCALE GENOMIC DNA]</scope>
    <source>
        <strain evidence="3 4">DSM 103725</strain>
    </source>
</reference>
<protein>
    <submittedName>
        <fullName evidence="3">Uncharacterized protein</fullName>
    </submittedName>
</protein>
<evidence type="ECO:0000256" key="2">
    <source>
        <dbReference type="SAM" id="Phobius"/>
    </source>
</evidence>
<dbReference type="Proteomes" id="UP000541810">
    <property type="component" value="Unassembled WGS sequence"/>
</dbReference>
<evidence type="ECO:0000313" key="3">
    <source>
        <dbReference type="EMBL" id="MBB6429855.1"/>
    </source>
</evidence>
<feature type="transmembrane region" description="Helical" evidence="2">
    <location>
        <begin position="30"/>
        <end position="54"/>
    </location>
</feature>
<gene>
    <name evidence="3" type="ORF">HNQ40_001661</name>
</gene>
<dbReference type="RefSeq" id="WP_184677415.1">
    <property type="nucleotide sequence ID" value="NZ_JACHGY010000001.1"/>
</dbReference>
<accession>A0A7X0LJY0</accession>
<evidence type="ECO:0000256" key="1">
    <source>
        <dbReference type="SAM" id="MobiDB-lite"/>
    </source>
</evidence>
<keyword evidence="2" id="KW-1133">Transmembrane helix</keyword>
<keyword evidence="2" id="KW-0812">Transmembrane</keyword>
<dbReference type="EMBL" id="JACHGY010000001">
    <property type="protein sequence ID" value="MBB6429855.1"/>
    <property type="molecule type" value="Genomic_DNA"/>
</dbReference>
<feature type="region of interest" description="Disordered" evidence="1">
    <location>
        <begin position="1"/>
        <end position="22"/>
    </location>
</feature>
<feature type="compositionally biased region" description="Polar residues" evidence="1">
    <location>
        <begin position="1"/>
        <end position="20"/>
    </location>
</feature>
<proteinExistence type="predicted"/>
<evidence type="ECO:0000313" key="4">
    <source>
        <dbReference type="Proteomes" id="UP000541810"/>
    </source>
</evidence>
<keyword evidence="4" id="KW-1185">Reference proteome</keyword>
<dbReference type="AlphaFoldDB" id="A0A7X0LJY0"/>
<keyword evidence="2" id="KW-0472">Membrane</keyword>
<feature type="transmembrane region" description="Helical" evidence="2">
    <location>
        <begin position="60"/>
        <end position="86"/>
    </location>
</feature>
<organism evidence="3 4">
    <name type="scientific">Algisphaera agarilytica</name>
    <dbReference type="NCBI Taxonomy" id="1385975"/>
    <lineage>
        <taxon>Bacteria</taxon>
        <taxon>Pseudomonadati</taxon>
        <taxon>Planctomycetota</taxon>
        <taxon>Phycisphaerae</taxon>
        <taxon>Phycisphaerales</taxon>
        <taxon>Phycisphaeraceae</taxon>
        <taxon>Algisphaera</taxon>
    </lineage>
</organism>
<sequence>MQDQAIQNTLVEENTSTQAPESFWSDDQPIYVALAGSALAAVASVPVLLAIWGAAPILNLLYVAALLGLLIGMTGLFTAGLILNAIRLVQTMRSRKTAKSDNGLVGKLAFN</sequence>
<name>A0A7X0LJY0_9BACT</name>
<comment type="caution">
    <text evidence="3">The sequence shown here is derived from an EMBL/GenBank/DDBJ whole genome shotgun (WGS) entry which is preliminary data.</text>
</comment>